<evidence type="ECO:0008006" key="3">
    <source>
        <dbReference type="Google" id="ProtNLM"/>
    </source>
</evidence>
<dbReference type="Gene3D" id="3.30.70.100">
    <property type="match status" value="1"/>
</dbReference>
<organism evidence="1 2">
    <name type="scientific">Saccharopolyspora gloriosae</name>
    <dbReference type="NCBI Taxonomy" id="455344"/>
    <lineage>
        <taxon>Bacteria</taxon>
        <taxon>Bacillati</taxon>
        <taxon>Actinomycetota</taxon>
        <taxon>Actinomycetes</taxon>
        <taxon>Pseudonocardiales</taxon>
        <taxon>Pseudonocardiaceae</taxon>
        <taxon>Saccharopolyspora</taxon>
    </lineage>
</organism>
<name>A0A840NE39_9PSEU</name>
<gene>
    <name evidence="1" type="ORF">BJ969_003278</name>
</gene>
<evidence type="ECO:0000313" key="1">
    <source>
        <dbReference type="EMBL" id="MBB5070190.1"/>
    </source>
</evidence>
<dbReference type="RefSeq" id="WP_184479755.1">
    <property type="nucleotide sequence ID" value="NZ_JACHIV010000001.1"/>
</dbReference>
<comment type="caution">
    <text evidence="1">The sequence shown here is derived from an EMBL/GenBank/DDBJ whole genome shotgun (WGS) entry which is preliminary data.</text>
</comment>
<dbReference type="AlphaFoldDB" id="A0A840NE39"/>
<dbReference type="SUPFAM" id="SSF54909">
    <property type="entry name" value="Dimeric alpha+beta barrel"/>
    <property type="match status" value="1"/>
</dbReference>
<evidence type="ECO:0000313" key="2">
    <source>
        <dbReference type="Proteomes" id="UP000580474"/>
    </source>
</evidence>
<sequence>MIIEIRTYRLEPGTGESFAGLLRDRSVPMLRRSGIRVLDHGLSAVAEDGHEEAYLIRAFPDLETRVAQEDAFYGGDAWKTGPREEIVSRISSYHTIVLEVPEQAATSLAKDGAA</sequence>
<dbReference type="Proteomes" id="UP000580474">
    <property type="component" value="Unassembled WGS sequence"/>
</dbReference>
<keyword evidence="2" id="KW-1185">Reference proteome</keyword>
<reference evidence="1 2" key="1">
    <citation type="submission" date="2020-08" db="EMBL/GenBank/DDBJ databases">
        <title>Sequencing the genomes of 1000 actinobacteria strains.</title>
        <authorList>
            <person name="Klenk H.-P."/>
        </authorList>
    </citation>
    <scope>NUCLEOTIDE SEQUENCE [LARGE SCALE GENOMIC DNA]</scope>
    <source>
        <strain evidence="1 2">DSM 45582</strain>
    </source>
</reference>
<proteinExistence type="predicted"/>
<dbReference type="InterPro" id="IPR011008">
    <property type="entry name" value="Dimeric_a/b-barrel"/>
</dbReference>
<accession>A0A840NE39</accession>
<dbReference type="EMBL" id="JACHIV010000001">
    <property type="protein sequence ID" value="MBB5070190.1"/>
    <property type="molecule type" value="Genomic_DNA"/>
</dbReference>
<protein>
    <recommendedName>
        <fullName evidence="3">NIPSNAP protein</fullName>
    </recommendedName>
</protein>